<sequence>MSVVHCLLVVALLAGYGGVLTSVNSQEPAECGAMCGGFLEVACVPMCHCVHYPEIEYGVCLAHDMNLTHLPPLYESLHSDLTTAFGLLLRQPWLSPKVSLLHCLLMTLLMEVHGRVLTSEESYYLANCGERCGGFTGRVCVDECHCVYYLGCPGTCLPPDMNVTHLFPHGPFGRRLFVLLTSEV</sequence>
<dbReference type="EMBL" id="CM023483">
    <property type="protein sequence ID" value="KAH6936886.1"/>
    <property type="molecule type" value="Genomic_DNA"/>
</dbReference>
<reference evidence="1" key="1">
    <citation type="submission" date="2020-05" db="EMBL/GenBank/DDBJ databases">
        <title>Large-scale comparative analyses of tick genomes elucidate their genetic diversity and vector capacities.</title>
        <authorList>
            <person name="Jia N."/>
            <person name="Wang J."/>
            <person name="Shi W."/>
            <person name="Du L."/>
            <person name="Sun Y."/>
            <person name="Zhan W."/>
            <person name="Jiang J."/>
            <person name="Wang Q."/>
            <person name="Zhang B."/>
            <person name="Ji P."/>
            <person name="Sakyi L.B."/>
            <person name="Cui X."/>
            <person name="Yuan T."/>
            <person name="Jiang B."/>
            <person name="Yang W."/>
            <person name="Lam T.T.-Y."/>
            <person name="Chang Q."/>
            <person name="Ding S."/>
            <person name="Wang X."/>
            <person name="Zhu J."/>
            <person name="Ruan X."/>
            <person name="Zhao L."/>
            <person name="Wei J."/>
            <person name="Que T."/>
            <person name="Du C."/>
            <person name="Cheng J."/>
            <person name="Dai P."/>
            <person name="Han X."/>
            <person name="Huang E."/>
            <person name="Gao Y."/>
            <person name="Liu J."/>
            <person name="Shao H."/>
            <person name="Ye R."/>
            <person name="Li L."/>
            <person name="Wei W."/>
            <person name="Wang X."/>
            <person name="Wang C."/>
            <person name="Yang T."/>
            <person name="Huo Q."/>
            <person name="Li W."/>
            <person name="Guo W."/>
            <person name="Chen H."/>
            <person name="Zhou L."/>
            <person name="Ni X."/>
            <person name="Tian J."/>
            <person name="Zhou Y."/>
            <person name="Sheng Y."/>
            <person name="Liu T."/>
            <person name="Pan Y."/>
            <person name="Xia L."/>
            <person name="Li J."/>
            <person name="Zhao F."/>
            <person name="Cao W."/>
        </authorList>
    </citation>
    <scope>NUCLEOTIDE SEQUENCE</scope>
    <source>
        <strain evidence="1">Hyas-2018</strain>
    </source>
</reference>
<accession>A0ACB7SPJ5</accession>
<dbReference type="Proteomes" id="UP000821845">
    <property type="component" value="Chromosome 3"/>
</dbReference>
<keyword evidence="2" id="KW-1185">Reference proteome</keyword>
<evidence type="ECO:0000313" key="2">
    <source>
        <dbReference type="Proteomes" id="UP000821845"/>
    </source>
</evidence>
<evidence type="ECO:0000313" key="1">
    <source>
        <dbReference type="EMBL" id="KAH6936886.1"/>
    </source>
</evidence>
<comment type="caution">
    <text evidence="1">The sequence shown here is derived from an EMBL/GenBank/DDBJ whole genome shotgun (WGS) entry which is preliminary data.</text>
</comment>
<gene>
    <name evidence="1" type="ORF">HPB50_024049</name>
</gene>
<proteinExistence type="predicted"/>
<organism evidence="1 2">
    <name type="scientific">Hyalomma asiaticum</name>
    <name type="common">Tick</name>
    <dbReference type="NCBI Taxonomy" id="266040"/>
    <lineage>
        <taxon>Eukaryota</taxon>
        <taxon>Metazoa</taxon>
        <taxon>Ecdysozoa</taxon>
        <taxon>Arthropoda</taxon>
        <taxon>Chelicerata</taxon>
        <taxon>Arachnida</taxon>
        <taxon>Acari</taxon>
        <taxon>Parasitiformes</taxon>
        <taxon>Ixodida</taxon>
        <taxon>Ixodoidea</taxon>
        <taxon>Ixodidae</taxon>
        <taxon>Hyalomminae</taxon>
        <taxon>Hyalomma</taxon>
    </lineage>
</organism>
<protein>
    <submittedName>
        <fullName evidence="1">Uncharacterized protein</fullName>
    </submittedName>
</protein>
<name>A0ACB7SPJ5_HYAAI</name>